<dbReference type="InterPro" id="IPR002756">
    <property type="entry name" value="MfnF"/>
</dbReference>
<dbReference type="Gene3D" id="3.30.420.190">
    <property type="entry name" value="conserved archaeal protein q6m145"/>
    <property type="match status" value="1"/>
</dbReference>
<name>A0ABW3Z8T1_9HYPH</name>
<dbReference type="SUPFAM" id="SSF53067">
    <property type="entry name" value="Actin-like ATPase domain"/>
    <property type="match status" value="1"/>
</dbReference>
<gene>
    <name evidence="2" type="ORF">ACFQ4O_11700</name>
</gene>
<dbReference type="Gene3D" id="3.30.420.40">
    <property type="match status" value="1"/>
</dbReference>
<reference evidence="3" key="1">
    <citation type="journal article" date="2019" name="Int. J. Syst. Evol. Microbiol.">
        <title>The Global Catalogue of Microorganisms (GCM) 10K type strain sequencing project: providing services to taxonomists for standard genome sequencing and annotation.</title>
        <authorList>
            <consortium name="The Broad Institute Genomics Platform"/>
            <consortium name="The Broad Institute Genome Sequencing Center for Infectious Disease"/>
            <person name="Wu L."/>
            <person name="Ma J."/>
        </authorList>
    </citation>
    <scope>NUCLEOTIDE SEQUENCE [LARGE SCALE GENOMIC DNA]</scope>
    <source>
        <strain evidence="3">CCUG 61696</strain>
    </source>
</reference>
<evidence type="ECO:0000259" key="1">
    <source>
        <dbReference type="Pfam" id="PF01968"/>
    </source>
</evidence>
<feature type="domain" description="Hydantoinase A/oxoprolinase" evidence="1">
    <location>
        <begin position="58"/>
        <end position="329"/>
    </location>
</feature>
<evidence type="ECO:0000313" key="3">
    <source>
        <dbReference type="Proteomes" id="UP001597171"/>
    </source>
</evidence>
<comment type="caution">
    <text evidence="2">The sequence shown here is derived from an EMBL/GenBank/DDBJ whole genome shotgun (WGS) entry which is preliminary data.</text>
</comment>
<protein>
    <submittedName>
        <fullName evidence="2">Hydantoinase/oxoprolinase family protein</fullName>
    </submittedName>
</protein>
<keyword evidence="3" id="KW-1185">Reference proteome</keyword>
<dbReference type="Pfam" id="PF01968">
    <property type="entry name" value="Hydantoinase_A"/>
    <property type="match status" value="1"/>
</dbReference>
<dbReference type="InterPro" id="IPR002821">
    <property type="entry name" value="Hydantoinase_A"/>
</dbReference>
<organism evidence="2 3">
    <name type="scientific">Methylopila musalis</name>
    <dbReference type="NCBI Taxonomy" id="1134781"/>
    <lineage>
        <taxon>Bacteria</taxon>
        <taxon>Pseudomonadati</taxon>
        <taxon>Pseudomonadota</taxon>
        <taxon>Alphaproteobacteria</taxon>
        <taxon>Hyphomicrobiales</taxon>
        <taxon>Methylopilaceae</taxon>
        <taxon>Methylopila</taxon>
    </lineage>
</organism>
<sequence length="349" mass="36308">MSDVIGLDVGGAHLKLARLDGNGALVEVRIAACPLWRGLHELDAALDQVGAESDGTIVAATMTGELADLWPDRASGVAAIARALAARFGADRVAIYAGERRFVRPDDAAALARDVASANWRATTEAVAAGGGAGLLVDVGSTTSDLIPFGEGRVLARGATDAERMAADELVYLGVARTPVMALSPRLPFAGAWVTPMAEFFATSADAHRLTGDLDEAADLHPAADGGPKTAEGSARRLLRMVGADLTPETWDAARRIADHLAEAQLRRLHDAALGLLTRPDQPPCETIVGAGVGRFLVKRLAERLKLGYRDIGALFSNDPAVAALAADCAPAVAVARLHGEAGRNRTGR</sequence>
<evidence type="ECO:0000313" key="2">
    <source>
        <dbReference type="EMBL" id="MFD1332661.1"/>
    </source>
</evidence>
<dbReference type="NCBIfam" id="TIGR03123">
    <property type="entry name" value="one_C_unchar_1"/>
    <property type="match status" value="1"/>
</dbReference>
<dbReference type="InterPro" id="IPR043129">
    <property type="entry name" value="ATPase_NBD"/>
</dbReference>
<dbReference type="RefSeq" id="WP_378775874.1">
    <property type="nucleotide sequence ID" value="NZ_JBHTMX010000109.1"/>
</dbReference>
<dbReference type="EMBL" id="JBHTMX010000109">
    <property type="protein sequence ID" value="MFD1332661.1"/>
    <property type="molecule type" value="Genomic_DNA"/>
</dbReference>
<proteinExistence type="predicted"/>
<accession>A0ABW3Z8T1</accession>
<dbReference type="Proteomes" id="UP001597171">
    <property type="component" value="Unassembled WGS sequence"/>
</dbReference>